<evidence type="ECO:0000313" key="2">
    <source>
        <dbReference type="Proteomes" id="UP000274429"/>
    </source>
</evidence>
<dbReference type="OrthoDB" id="5596422at2759"/>
<dbReference type="WBParaSite" id="TTAC_0000121701-mRNA-1">
    <property type="protein sequence ID" value="TTAC_0000121701-mRNA-1"/>
    <property type="gene ID" value="TTAC_0000121701"/>
</dbReference>
<name>A0A0R3WKH7_HYDTA</name>
<evidence type="ECO:0000313" key="1">
    <source>
        <dbReference type="EMBL" id="VDM17641.1"/>
    </source>
</evidence>
<accession>A0A0R3WKH7</accession>
<organism evidence="3">
    <name type="scientific">Hydatigena taeniaeformis</name>
    <name type="common">Feline tapeworm</name>
    <name type="synonym">Taenia taeniaeformis</name>
    <dbReference type="NCBI Taxonomy" id="6205"/>
    <lineage>
        <taxon>Eukaryota</taxon>
        <taxon>Metazoa</taxon>
        <taxon>Spiralia</taxon>
        <taxon>Lophotrochozoa</taxon>
        <taxon>Platyhelminthes</taxon>
        <taxon>Cestoda</taxon>
        <taxon>Eucestoda</taxon>
        <taxon>Cyclophyllidea</taxon>
        <taxon>Taeniidae</taxon>
        <taxon>Hydatigera</taxon>
    </lineage>
</organism>
<keyword evidence="2" id="KW-1185">Reference proteome</keyword>
<dbReference type="AlphaFoldDB" id="A0A0R3WKH7"/>
<reference evidence="3" key="1">
    <citation type="submission" date="2017-02" db="UniProtKB">
        <authorList>
            <consortium name="WormBaseParasite"/>
        </authorList>
    </citation>
    <scope>IDENTIFICATION</scope>
</reference>
<dbReference type="EMBL" id="UYWX01000220">
    <property type="protein sequence ID" value="VDM17641.1"/>
    <property type="molecule type" value="Genomic_DNA"/>
</dbReference>
<dbReference type="Proteomes" id="UP000274429">
    <property type="component" value="Unassembled WGS sequence"/>
</dbReference>
<dbReference type="STRING" id="6205.A0A0R3WKH7"/>
<reference evidence="1 2" key="2">
    <citation type="submission" date="2018-11" db="EMBL/GenBank/DDBJ databases">
        <authorList>
            <consortium name="Pathogen Informatics"/>
        </authorList>
    </citation>
    <scope>NUCLEOTIDE SEQUENCE [LARGE SCALE GENOMIC DNA]</scope>
</reference>
<proteinExistence type="predicted"/>
<gene>
    <name evidence="1" type="ORF">TTAC_LOCUS1218</name>
</gene>
<evidence type="ECO:0000313" key="3">
    <source>
        <dbReference type="WBParaSite" id="TTAC_0000121701-mRNA-1"/>
    </source>
</evidence>
<sequence>MEAQSSQTRNPDHQNISVLPFKFLHQYSIMSEYNLIMKFHPPGVYTLPSIDQPDEELVFPFLPFTQPFKNCPCCSDAGSRGYSWIDPSKMTLFSPSLLCGEKSE</sequence>
<protein>
    <submittedName>
        <fullName evidence="3">Ovule protein</fullName>
    </submittedName>
</protein>